<organism evidence="2 3">
    <name type="scientific">Adonisia turfae CCMR0081</name>
    <dbReference type="NCBI Taxonomy" id="2292702"/>
    <lineage>
        <taxon>Bacteria</taxon>
        <taxon>Bacillati</taxon>
        <taxon>Cyanobacteriota</taxon>
        <taxon>Adonisia</taxon>
        <taxon>Adonisia turfae</taxon>
    </lineage>
</organism>
<feature type="region of interest" description="Disordered" evidence="1">
    <location>
        <begin position="453"/>
        <end position="487"/>
    </location>
</feature>
<comment type="caution">
    <text evidence="2">The sequence shown here is derived from an EMBL/GenBank/DDBJ whole genome shotgun (WGS) entry which is preliminary data.</text>
</comment>
<evidence type="ECO:0000256" key="1">
    <source>
        <dbReference type="SAM" id="MobiDB-lite"/>
    </source>
</evidence>
<protein>
    <submittedName>
        <fullName evidence="2">Uncharacterized protein</fullName>
    </submittedName>
</protein>
<name>A0A6M0RXE5_9CYAN</name>
<sequence length="573" mass="65301">MQTELTLTSPPIVGLPFRGWDFIYAKHPAPDERPEWYTEKRFPLNAELVEQGAYLYGVRFGQTTQYAMLDIDHGSAWHPSREPFAIQQICEALEPLGLVRSLIGQSSTSGGLHLYFPWQSEAIKSWQVGLVLSVLLESKGFKPSPGHLEIFPNPKPYRGKETPSLYNAHRLPLQRGFYLLDDTFQPTWTTQDKFIAQWQSAARANTVCEATKEHLLKQYQRRQYPVSTSAEKFLNDLNAAIEPGWKRTEDHPPFLWEGQEIIPKTNPLLGRITMRAYIFGHIDGRKPPLEGEDLIDEIVKVAINLPGYREHCHHQHEIRKRASEWARCVENSHYFHYGIKKKAKAAPIEVTWHEQKAKAAREKITDAIAELLEQGKFPSSTTARTKLLVKLCKTSLATLYKNKDLWHPDHIHREPDIESEKGKEGIIRAMGGANNSSYKNLLVADNCNTEQSHTEQGITEDTVEVSSTETQNTEPAADIEPNLSDDPTVAQQNCAKESVDETIERVKQELRSRQTYHNVEKAAQAIDIEAQLHSEQQHHHRSVLRQWLTTGDPILMREAIKQMKNAGEQEGNP</sequence>
<dbReference type="Proteomes" id="UP000481033">
    <property type="component" value="Unassembled WGS sequence"/>
</dbReference>
<dbReference type="RefSeq" id="WP_163703209.1">
    <property type="nucleotide sequence ID" value="NZ_QXHD01000004.1"/>
</dbReference>
<dbReference type="AlphaFoldDB" id="A0A6M0RXE5"/>
<accession>A0A6M0RXE5</accession>
<keyword evidence="3" id="KW-1185">Reference proteome</keyword>
<proteinExistence type="predicted"/>
<evidence type="ECO:0000313" key="3">
    <source>
        <dbReference type="Proteomes" id="UP000481033"/>
    </source>
</evidence>
<reference evidence="2 3" key="1">
    <citation type="journal article" date="2020" name="Microb. Ecol.">
        <title>Ecogenomics of the Marine Benthic Filamentous Cyanobacterium Adonisia.</title>
        <authorList>
            <person name="Walter J.M."/>
            <person name="Coutinho F.H."/>
            <person name="Leomil L."/>
            <person name="Hargreaves P.I."/>
            <person name="Campeao M.E."/>
            <person name="Vieira V.V."/>
            <person name="Silva B.S."/>
            <person name="Fistarol G.O."/>
            <person name="Salomon P.S."/>
            <person name="Sawabe T."/>
            <person name="Mino S."/>
            <person name="Hosokawa M."/>
            <person name="Miyashita H."/>
            <person name="Maruyama F."/>
            <person name="van Verk M.C."/>
            <person name="Dutilh B.E."/>
            <person name="Thompson C.C."/>
            <person name="Thompson F.L."/>
        </authorList>
    </citation>
    <scope>NUCLEOTIDE SEQUENCE [LARGE SCALE GENOMIC DNA]</scope>
    <source>
        <strain evidence="2 3">CCMR0081</strain>
    </source>
</reference>
<evidence type="ECO:0000313" key="2">
    <source>
        <dbReference type="EMBL" id="NEZ60907.1"/>
    </source>
</evidence>
<dbReference type="EMBL" id="QXHD01000004">
    <property type="protein sequence ID" value="NEZ60907.1"/>
    <property type="molecule type" value="Genomic_DNA"/>
</dbReference>
<gene>
    <name evidence="2" type="ORF">DXZ20_35805</name>
</gene>